<evidence type="ECO:0000313" key="2">
    <source>
        <dbReference type="Proteomes" id="UP001592582"/>
    </source>
</evidence>
<dbReference type="EMBL" id="JBHEZX010000004">
    <property type="protein sequence ID" value="MFC1409632.1"/>
    <property type="molecule type" value="Genomic_DNA"/>
</dbReference>
<proteinExistence type="predicted"/>
<organism evidence="1 2">
    <name type="scientific">Streptacidiphilus alkalitolerans</name>
    <dbReference type="NCBI Taxonomy" id="3342712"/>
    <lineage>
        <taxon>Bacteria</taxon>
        <taxon>Bacillati</taxon>
        <taxon>Actinomycetota</taxon>
        <taxon>Actinomycetes</taxon>
        <taxon>Kitasatosporales</taxon>
        <taxon>Streptomycetaceae</taxon>
        <taxon>Streptacidiphilus</taxon>
    </lineage>
</organism>
<name>A0ABV6V7D1_9ACTN</name>
<sequence length="86" mass="9381">MGSRTARAIDVAARLSAATGNQAHTDEQPSRTRVTVAIPDDLSEVARQTVLAALAALPLTDIYGHDRAEDDTQTLWVELRDRENQP</sequence>
<reference evidence="1 2" key="1">
    <citation type="submission" date="2024-09" db="EMBL/GenBank/DDBJ databases">
        <authorList>
            <person name="Lee S.D."/>
        </authorList>
    </citation>
    <scope>NUCLEOTIDE SEQUENCE [LARGE SCALE GENOMIC DNA]</scope>
    <source>
        <strain evidence="1 2">N1-1</strain>
    </source>
</reference>
<evidence type="ECO:0000313" key="1">
    <source>
        <dbReference type="EMBL" id="MFC1409632.1"/>
    </source>
</evidence>
<dbReference type="Proteomes" id="UP001592582">
    <property type="component" value="Unassembled WGS sequence"/>
</dbReference>
<accession>A0ABV6V7D1</accession>
<gene>
    <name evidence="1" type="ORF">ACEZDG_10080</name>
</gene>
<protein>
    <submittedName>
        <fullName evidence="1">Uncharacterized protein</fullName>
    </submittedName>
</protein>
<keyword evidence="2" id="KW-1185">Reference proteome</keyword>
<comment type="caution">
    <text evidence="1">The sequence shown here is derived from an EMBL/GenBank/DDBJ whole genome shotgun (WGS) entry which is preliminary data.</text>
</comment>